<sequence>MDISTVLTETGTSDFTCFDSVLNHYSILHKYIVSLEEGAANNVPILVGNNKDENGIDLTTFYNVTEDEETTTSSYREYAAEPLDLHPANTTAAATNAYNAILRARYCTSTRSFANRWSKTSGTWLFVHRNL</sequence>
<dbReference type="Proteomes" id="UP000191408">
    <property type="component" value="Unassembled WGS sequence"/>
</dbReference>
<keyword evidence="2" id="KW-1185">Reference proteome</keyword>
<evidence type="ECO:0000313" key="1">
    <source>
        <dbReference type="EMBL" id="OQD62516.1"/>
    </source>
</evidence>
<dbReference type="AlphaFoldDB" id="A0A1V6NDI8"/>
<organism evidence="1 2">
    <name type="scientific">Penicillium polonicum</name>
    <dbReference type="NCBI Taxonomy" id="60169"/>
    <lineage>
        <taxon>Eukaryota</taxon>
        <taxon>Fungi</taxon>
        <taxon>Dikarya</taxon>
        <taxon>Ascomycota</taxon>
        <taxon>Pezizomycotina</taxon>
        <taxon>Eurotiomycetes</taxon>
        <taxon>Eurotiomycetidae</taxon>
        <taxon>Eurotiales</taxon>
        <taxon>Aspergillaceae</taxon>
        <taxon>Penicillium</taxon>
    </lineage>
</organism>
<proteinExistence type="predicted"/>
<dbReference type="EMBL" id="MDYM01000012">
    <property type="protein sequence ID" value="OQD62516.1"/>
    <property type="molecule type" value="Genomic_DNA"/>
</dbReference>
<comment type="caution">
    <text evidence="1">The sequence shown here is derived from an EMBL/GenBank/DDBJ whole genome shotgun (WGS) entry which is preliminary data.</text>
</comment>
<name>A0A1V6NDI8_PENPO</name>
<dbReference type="STRING" id="60169.A0A1V6NDI8"/>
<gene>
    <name evidence="1" type="ORF">PENPOL_c012G04660</name>
</gene>
<protein>
    <submittedName>
        <fullName evidence="1">Uncharacterized protein</fullName>
    </submittedName>
</protein>
<reference evidence="2" key="1">
    <citation type="journal article" date="2017" name="Nat. Microbiol.">
        <title>Global analysis of biosynthetic gene clusters reveals vast potential of secondary metabolite production in Penicillium species.</title>
        <authorList>
            <person name="Nielsen J.C."/>
            <person name="Grijseels S."/>
            <person name="Prigent S."/>
            <person name="Ji B."/>
            <person name="Dainat J."/>
            <person name="Nielsen K.F."/>
            <person name="Frisvad J.C."/>
            <person name="Workman M."/>
            <person name="Nielsen J."/>
        </authorList>
    </citation>
    <scope>NUCLEOTIDE SEQUENCE [LARGE SCALE GENOMIC DNA]</scope>
    <source>
        <strain evidence="2">IBT 4502</strain>
    </source>
</reference>
<dbReference type="Gene3D" id="3.40.50.1820">
    <property type="entry name" value="alpha/beta hydrolase"/>
    <property type="match status" value="1"/>
</dbReference>
<accession>A0A1V6NDI8</accession>
<dbReference type="InterPro" id="IPR029058">
    <property type="entry name" value="AB_hydrolase_fold"/>
</dbReference>
<dbReference type="GO" id="GO:0072330">
    <property type="term" value="P:monocarboxylic acid biosynthetic process"/>
    <property type="evidence" value="ECO:0007669"/>
    <property type="project" value="UniProtKB-ARBA"/>
</dbReference>
<evidence type="ECO:0000313" key="2">
    <source>
        <dbReference type="Proteomes" id="UP000191408"/>
    </source>
</evidence>
<dbReference type="GO" id="GO:0017000">
    <property type="term" value="P:antibiotic biosynthetic process"/>
    <property type="evidence" value="ECO:0007669"/>
    <property type="project" value="UniProtKB-ARBA"/>
</dbReference>